<dbReference type="Proteomes" id="UP001163223">
    <property type="component" value="Chromosome"/>
</dbReference>
<keyword evidence="2" id="KW-1185">Reference proteome</keyword>
<protein>
    <submittedName>
        <fullName evidence="1">SIMPL domain-containing protein</fullName>
    </submittedName>
</protein>
<proteinExistence type="predicted"/>
<evidence type="ECO:0000313" key="2">
    <source>
        <dbReference type="Proteomes" id="UP001163223"/>
    </source>
</evidence>
<name>A0ACD4NHG4_9HYPH</name>
<accession>A0ACD4NHG4</accession>
<sequence length="246" mass="26085">MTVIRPLLLAFALTGSTCLAAQAQSPFSSPDAPVRSVTVTGHGEASARPDLAYADFTVLRTGKTAREALDAANTGMAAVLEGMKAEGIEDRDLRTAGFSINPQYRYDQNQDGTQKPPELVGYEVRNSLTVRVRTVDKIGAILDKAVSLGANEGGSIRFDFTDPEDLRGEARRSAVADAKAAAEILAEAAGVQLGRVLDITTNVEQEPLPPVPMLRMAQSAAAPEVPVALGENTIDARVRIIFEIAP</sequence>
<evidence type="ECO:0000313" key="1">
    <source>
        <dbReference type="EMBL" id="WAJ26219.1"/>
    </source>
</evidence>
<gene>
    <name evidence="1" type="ORF">OXU80_15020</name>
</gene>
<reference evidence="1" key="1">
    <citation type="submission" date="2022-11" db="EMBL/GenBank/DDBJ databases">
        <title>beta-Carotene-producing bacterium, Jeongeuplla avenae sp. nov., alleviates the salt stress of Arabidopsis seedlings.</title>
        <authorList>
            <person name="Jiang L."/>
            <person name="Lee J."/>
        </authorList>
    </citation>
    <scope>NUCLEOTIDE SEQUENCE</scope>
    <source>
        <strain evidence="1">DY_R2A_6</strain>
    </source>
</reference>
<organism evidence="1 2">
    <name type="scientific">Antarcticirhabdus aurantiaca</name>
    <dbReference type="NCBI Taxonomy" id="2606717"/>
    <lineage>
        <taxon>Bacteria</taxon>
        <taxon>Pseudomonadati</taxon>
        <taxon>Pseudomonadota</taxon>
        <taxon>Alphaproteobacteria</taxon>
        <taxon>Hyphomicrobiales</taxon>
        <taxon>Aurantimonadaceae</taxon>
        <taxon>Antarcticirhabdus</taxon>
    </lineage>
</organism>
<dbReference type="EMBL" id="CP113520">
    <property type="protein sequence ID" value="WAJ26219.1"/>
    <property type="molecule type" value="Genomic_DNA"/>
</dbReference>